<keyword evidence="4 8" id="KW-0547">Nucleotide-binding</keyword>
<feature type="domain" description="P5B-type ATPase N-terminal" evidence="9">
    <location>
        <begin position="28"/>
        <end position="95"/>
    </location>
</feature>
<gene>
    <name evidence="10" type="ORF">PSON_ATCC_30995.1.T0820053</name>
</gene>
<dbReference type="Proteomes" id="UP000692954">
    <property type="component" value="Unassembled WGS sequence"/>
</dbReference>
<keyword evidence="8" id="KW-0472">Membrane</keyword>
<evidence type="ECO:0000259" key="9">
    <source>
        <dbReference type="Pfam" id="PF12409"/>
    </source>
</evidence>
<feature type="transmembrane region" description="Helical" evidence="8">
    <location>
        <begin position="167"/>
        <end position="184"/>
    </location>
</feature>
<sequence>MKQPFINHNYRVQFKHPINIQQEGLIQEIISCRISVFKTVLFGFLSLITCGLLYLVTRWDLRIFLFFRAKKCVPKSATHFLIIGQDKSQTLVKSNCSKDGSLFIEYRLYRYTYSECGFDPIETKYQNMIQQEIRQQSINRNQQLEIFGQNNTEIPDKGILKTLIEEVLSPFYIFQFCSVLLWFWASYQRYATVILLTSLISIFITLYEQRKSFYRLQQLSKFNIPIQILDEGEVKEIESQSFIIIQNKNINIIIRFAQTQHISAIQNTNKKFSRSQLLQQYTQNIVSKQFKQVDLLFVNLLQISYLFSQFQQDVNLVNSS</sequence>
<dbReference type="EC" id="7.2.2.-" evidence="8"/>
<keyword evidence="6 8" id="KW-0460">Magnesium</keyword>
<accession>A0A8S1PND2</accession>
<evidence type="ECO:0000256" key="3">
    <source>
        <dbReference type="ARBA" id="ARBA00022723"/>
    </source>
</evidence>
<evidence type="ECO:0000313" key="10">
    <source>
        <dbReference type="EMBL" id="CAD8104339.1"/>
    </source>
</evidence>
<comment type="subcellular location">
    <subcellularLocation>
        <location evidence="1 8">Membrane</location>
        <topology evidence="1 8">Multi-pass membrane protein</topology>
    </subcellularLocation>
</comment>
<dbReference type="InterPro" id="IPR047819">
    <property type="entry name" value="P5A-ATPase_N"/>
</dbReference>
<dbReference type="PANTHER" id="PTHR45630:SF8">
    <property type="entry name" value="CATION-TRANSPORTING ATPASE"/>
    <property type="match status" value="1"/>
</dbReference>
<name>A0A8S1PND2_9CILI</name>
<evidence type="ECO:0000313" key="11">
    <source>
        <dbReference type="Proteomes" id="UP000692954"/>
    </source>
</evidence>
<dbReference type="PANTHER" id="PTHR45630">
    <property type="entry name" value="CATION-TRANSPORTING ATPASE-RELATED"/>
    <property type="match status" value="1"/>
</dbReference>
<evidence type="ECO:0000256" key="2">
    <source>
        <dbReference type="ARBA" id="ARBA00022553"/>
    </source>
</evidence>
<evidence type="ECO:0000256" key="8">
    <source>
        <dbReference type="RuleBase" id="RU362082"/>
    </source>
</evidence>
<evidence type="ECO:0000256" key="4">
    <source>
        <dbReference type="ARBA" id="ARBA00022741"/>
    </source>
</evidence>
<evidence type="ECO:0000256" key="5">
    <source>
        <dbReference type="ARBA" id="ARBA00022840"/>
    </source>
</evidence>
<keyword evidence="3 8" id="KW-0479">Metal-binding</keyword>
<dbReference type="OrthoDB" id="425043at2759"/>
<proteinExistence type="inferred from homology"/>
<dbReference type="Pfam" id="PF12409">
    <property type="entry name" value="P5-ATPase"/>
    <property type="match status" value="1"/>
</dbReference>
<keyword evidence="8" id="KW-1133">Transmembrane helix</keyword>
<keyword evidence="2" id="KW-0597">Phosphoprotein</keyword>
<keyword evidence="11" id="KW-1185">Reference proteome</keyword>
<dbReference type="EMBL" id="CAJJDN010000082">
    <property type="protein sequence ID" value="CAD8104339.1"/>
    <property type="molecule type" value="Genomic_DNA"/>
</dbReference>
<reference evidence="10" key="1">
    <citation type="submission" date="2021-01" db="EMBL/GenBank/DDBJ databases">
        <authorList>
            <consortium name="Genoscope - CEA"/>
            <person name="William W."/>
        </authorList>
    </citation>
    <scope>NUCLEOTIDE SEQUENCE</scope>
</reference>
<feature type="transmembrane region" description="Helical" evidence="8">
    <location>
        <begin position="190"/>
        <end position="207"/>
    </location>
</feature>
<dbReference type="GO" id="GO:0046872">
    <property type="term" value="F:metal ion binding"/>
    <property type="evidence" value="ECO:0007669"/>
    <property type="project" value="UniProtKB-UniRule"/>
</dbReference>
<keyword evidence="8" id="KW-0812">Transmembrane</keyword>
<dbReference type="AlphaFoldDB" id="A0A8S1PND2"/>
<dbReference type="GO" id="GO:0019829">
    <property type="term" value="F:ATPase-coupled monoatomic cation transmembrane transporter activity"/>
    <property type="evidence" value="ECO:0007669"/>
    <property type="project" value="UniProtKB-UniRule"/>
</dbReference>
<evidence type="ECO:0000256" key="7">
    <source>
        <dbReference type="ARBA" id="ARBA00022967"/>
    </source>
</evidence>
<comment type="caution">
    <text evidence="10">The sequence shown here is derived from an EMBL/GenBank/DDBJ whole genome shotgun (WGS) entry which is preliminary data.</text>
</comment>
<comment type="catalytic activity">
    <reaction evidence="8">
        <text>ATP + H2O = ADP + phosphate + H(+)</text>
        <dbReference type="Rhea" id="RHEA:13065"/>
        <dbReference type="ChEBI" id="CHEBI:15377"/>
        <dbReference type="ChEBI" id="CHEBI:15378"/>
        <dbReference type="ChEBI" id="CHEBI:30616"/>
        <dbReference type="ChEBI" id="CHEBI:43474"/>
        <dbReference type="ChEBI" id="CHEBI:456216"/>
    </reaction>
</comment>
<comment type="similarity">
    <text evidence="8">Belongs to the cation transport ATPase (P-type) (TC 3.A.3) family. Type V subfamily.</text>
</comment>
<comment type="caution">
    <text evidence="8">Lacks conserved residue(s) required for the propagation of feature annotation.</text>
</comment>
<dbReference type="GO" id="GO:0005524">
    <property type="term" value="F:ATP binding"/>
    <property type="evidence" value="ECO:0007669"/>
    <property type="project" value="UniProtKB-UniRule"/>
</dbReference>
<evidence type="ECO:0000256" key="1">
    <source>
        <dbReference type="ARBA" id="ARBA00004141"/>
    </source>
</evidence>
<evidence type="ECO:0000256" key="6">
    <source>
        <dbReference type="ARBA" id="ARBA00022842"/>
    </source>
</evidence>
<dbReference type="GO" id="GO:0140358">
    <property type="term" value="F:P-type transmembrane transporter activity"/>
    <property type="evidence" value="ECO:0007669"/>
    <property type="project" value="InterPro"/>
</dbReference>
<dbReference type="GO" id="GO:0016020">
    <property type="term" value="C:membrane"/>
    <property type="evidence" value="ECO:0007669"/>
    <property type="project" value="UniProtKB-SubCell"/>
</dbReference>
<keyword evidence="5 8" id="KW-0067">ATP-binding</keyword>
<feature type="transmembrane region" description="Helical" evidence="8">
    <location>
        <begin position="40"/>
        <end position="61"/>
    </location>
</feature>
<keyword evidence="7 8" id="KW-1278">Translocase</keyword>
<organism evidence="10 11">
    <name type="scientific">Paramecium sonneborni</name>
    <dbReference type="NCBI Taxonomy" id="65129"/>
    <lineage>
        <taxon>Eukaryota</taxon>
        <taxon>Sar</taxon>
        <taxon>Alveolata</taxon>
        <taxon>Ciliophora</taxon>
        <taxon>Intramacronucleata</taxon>
        <taxon>Oligohymenophorea</taxon>
        <taxon>Peniculida</taxon>
        <taxon>Parameciidae</taxon>
        <taxon>Paramecium</taxon>
    </lineage>
</organism>
<dbReference type="InterPro" id="IPR006544">
    <property type="entry name" value="P-type_TPase_V"/>
</dbReference>
<protein>
    <recommendedName>
        <fullName evidence="8">Cation-transporting ATPase</fullName>
        <ecNumber evidence="8">7.2.2.-</ecNumber>
    </recommendedName>
</protein>